<sequence>MVCPAIRTLTLDFLEVHGFPDVIIDVLSIMIGDSNSDYREIRKRKNTQRLNWP</sequence>
<comment type="caution">
    <text evidence="1">The sequence shown here is derived from an EMBL/GenBank/DDBJ whole genome shotgun (WGS) entry which is preliminary data.</text>
</comment>
<dbReference type="Proteomes" id="UP000789759">
    <property type="component" value="Unassembled WGS sequence"/>
</dbReference>
<keyword evidence="2" id="KW-1185">Reference proteome</keyword>
<dbReference type="AlphaFoldDB" id="A0A9N9D6S5"/>
<accession>A0A9N9D6S5</accession>
<protein>
    <submittedName>
        <fullName evidence="1">13423_t:CDS:1</fullName>
    </submittedName>
</protein>
<name>A0A9N9D6S5_9GLOM</name>
<evidence type="ECO:0000313" key="1">
    <source>
        <dbReference type="EMBL" id="CAG8628434.1"/>
    </source>
</evidence>
<proteinExistence type="predicted"/>
<organism evidence="1 2">
    <name type="scientific">Cetraspora pellucida</name>
    <dbReference type="NCBI Taxonomy" id="1433469"/>
    <lineage>
        <taxon>Eukaryota</taxon>
        <taxon>Fungi</taxon>
        <taxon>Fungi incertae sedis</taxon>
        <taxon>Mucoromycota</taxon>
        <taxon>Glomeromycotina</taxon>
        <taxon>Glomeromycetes</taxon>
        <taxon>Diversisporales</taxon>
        <taxon>Gigasporaceae</taxon>
        <taxon>Cetraspora</taxon>
    </lineage>
</organism>
<reference evidence="1" key="1">
    <citation type="submission" date="2021-06" db="EMBL/GenBank/DDBJ databases">
        <authorList>
            <person name="Kallberg Y."/>
            <person name="Tangrot J."/>
            <person name="Rosling A."/>
        </authorList>
    </citation>
    <scope>NUCLEOTIDE SEQUENCE</scope>
    <source>
        <strain evidence="1">FL966</strain>
    </source>
</reference>
<dbReference type="EMBL" id="CAJVQA010005811">
    <property type="protein sequence ID" value="CAG8628434.1"/>
    <property type="molecule type" value="Genomic_DNA"/>
</dbReference>
<evidence type="ECO:0000313" key="2">
    <source>
        <dbReference type="Proteomes" id="UP000789759"/>
    </source>
</evidence>
<gene>
    <name evidence="1" type="ORF">CPELLU_LOCUS8268</name>
</gene>